<evidence type="ECO:0000313" key="4">
    <source>
        <dbReference type="Proteomes" id="UP000039865"/>
    </source>
</evidence>
<proteinExistence type="predicted"/>
<feature type="compositionally biased region" description="Polar residues" evidence="2">
    <location>
        <begin position="1"/>
        <end position="10"/>
    </location>
</feature>
<feature type="region of interest" description="Disordered" evidence="2">
    <location>
        <begin position="1115"/>
        <end position="1204"/>
    </location>
</feature>
<feature type="compositionally biased region" description="Polar residues" evidence="2">
    <location>
        <begin position="977"/>
        <end position="991"/>
    </location>
</feature>
<feature type="region of interest" description="Disordered" evidence="2">
    <location>
        <begin position="968"/>
        <end position="1002"/>
    </location>
</feature>
<reference evidence="3 4" key="1">
    <citation type="submission" date="2014-06" db="EMBL/GenBank/DDBJ databases">
        <authorList>
            <person name="Swart Estienne"/>
        </authorList>
    </citation>
    <scope>NUCLEOTIDE SEQUENCE [LARGE SCALE GENOMIC DNA]</scope>
    <source>
        <strain evidence="3 4">130c</strain>
    </source>
</reference>
<feature type="compositionally biased region" description="Basic and acidic residues" evidence="2">
    <location>
        <begin position="1290"/>
        <end position="1304"/>
    </location>
</feature>
<feature type="coiled-coil region" evidence="1">
    <location>
        <begin position="633"/>
        <end position="868"/>
    </location>
</feature>
<feature type="compositionally biased region" description="Basic and acidic residues" evidence="2">
    <location>
        <begin position="16"/>
        <end position="32"/>
    </location>
</feature>
<evidence type="ECO:0000256" key="1">
    <source>
        <dbReference type="SAM" id="Coils"/>
    </source>
</evidence>
<dbReference type="OrthoDB" id="313593at2759"/>
<feature type="compositionally biased region" description="Polar residues" evidence="2">
    <location>
        <begin position="1278"/>
        <end position="1289"/>
    </location>
</feature>
<organism evidence="3 4">
    <name type="scientific">Stylonychia lemnae</name>
    <name type="common">Ciliate</name>
    <dbReference type="NCBI Taxonomy" id="5949"/>
    <lineage>
        <taxon>Eukaryota</taxon>
        <taxon>Sar</taxon>
        <taxon>Alveolata</taxon>
        <taxon>Ciliophora</taxon>
        <taxon>Intramacronucleata</taxon>
        <taxon>Spirotrichea</taxon>
        <taxon>Stichotrichia</taxon>
        <taxon>Sporadotrichida</taxon>
        <taxon>Oxytrichidae</taxon>
        <taxon>Stylonychinae</taxon>
        <taxon>Stylonychia</taxon>
    </lineage>
</organism>
<feature type="region of interest" description="Disordered" evidence="2">
    <location>
        <begin position="1438"/>
        <end position="1481"/>
    </location>
</feature>
<evidence type="ECO:0000256" key="2">
    <source>
        <dbReference type="SAM" id="MobiDB-lite"/>
    </source>
</evidence>
<dbReference type="EMBL" id="CCKQ01002438">
    <property type="protein sequence ID" value="CDW73527.1"/>
    <property type="molecule type" value="Genomic_DNA"/>
</dbReference>
<gene>
    <name evidence="3" type="primary">Contig14066.g15000</name>
    <name evidence="3" type="ORF">STYLEM_2508</name>
</gene>
<feature type="coiled-coil region" evidence="1">
    <location>
        <begin position="412"/>
        <end position="464"/>
    </location>
</feature>
<feature type="region of interest" description="Disordered" evidence="2">
    <location>
        <begin position="1"/>
        <end position="55"/>
    </location>
</feature>
<sequence length="1481" mass="172978">MDNYQSSNPRVNRVGFTDEKPLNGVKTTDDLHGGVSADQFSRSIGDNSRSSGQKQLANHGLTNADINSKLRYGAFQAQFIMNNKKAISKMIKQAMLKEDNEPFKGYLEVSNASQHLKKHNLQQSGIRDAQNSSMIEPSLNDSIIEVNQRIGSAQPGKRSSSSNRFEGIKAQTVNSKVMETWINETLADAEHLDIPGVILKPEHKNPISRYAIDRLSLTNAGIPNEIVDRVYRSLFVYSVGFYELIKKLVSHCQRKYSIITSIWKVFSVLLEYCCQSDYRMLISEITNQHEEEVQRMEKDFNAKCQEFLNNEKILKQNMEVMQKYSEELEKERTNERTLRLKLEEEYMQNSKNHEEEVQLRLKFESKLNSMHSIHRELEIKHKRLGIDLSVAQSLIMKQEKLMEEQATEIIILKTIKAENESKIQLLEEKKNTQEREIGLKNKLVQDMEDRMKKIQDENDLVKYQIHDQSKQLTEQRLRIDCLDTRIEGLQSDKLHLEITLKESRDFKKVYEDKNEELKQKLLDLMEEYNGLRQRLVGHEESLKNCNEKIELQKDQISKLKYDCAQFEKQNGTMRIELEKLNEMYKSTKHDLEDAVERLHLTNRMRHELEVRLTSEQESTIALNDTIKEKIGVIIDREQKIDKLETRSREAEVKCSTLEVQIESMEMMYELKITQLNNKVDSLNQVVESEKELKETWVEKFEKEQKDLSSVNVQMLSLKSKIKDLELELGNLNIKHKGQLQINEQLSENHAKALQDLNEKIVLIDNQKREITQLRSTHDQINTQKKGYIKKMLAEMDAMKVQMQGETNQEAMEKEEYITRLGNQQRENHLLKVDIRSLNEQIQNKDQMIEIKEKEIDQTQMTYEDYRARLISQIIRFDDLNYTYQEYRDETRESFEIRERIKQQLSEQILQLQKEKEEEQSFFNGQKVQFDVKTKSLQTKVSELIHNFAQLQNENVALIEKQKQNEEEERQRLAVINKPQSEQPKSAKIQTPHTERTSQKQVEQQQIIVKEVKETKETKDQETQTMMKEIKVRDGKRVMQENTFKSIESDSKEDITKNQRDVRQNLVSRGQVQNEVIPEEQDIPSQPGNKLIKEAMKRRDSMNRKLKEQQQILQLQTQLTVSRNGFNEGAPKSKHSQNQVNDDQVSSQNNNSEQPQRSESRRQLDRMSQKIQINSYSRAAANNNISPVRRSQQNSKQGLDQNKTGYLTQGYEDEESKYRFDDLSEIQSQNPSNVLRPQQIVGRNVIQNMESHQNLAHNKILDEVLPEQKTQMASEKKLLNSNSEVQSLNRHSQEESKMFTRPAKDDQVSLDTAQKYHYNTKVDHTNPNSQQLKQHINLSQIQQRDANLIIQNDNINSHQTLQVFSTIGSNKILPQAFTDSNVRIELTHHNNTTELSKKTTIQNLKTSQINNRDQVQITSNQSQIQTQGQQPVKQQQQFQQQQIQQNSAIQARSNSQQPYKKPDGGPSIKGMIRAAATRQQYQ</sequence>
<feature type="compositionally biased region" description="Low complexity" evidence="2">
    <location>
        <begin position="1135"/>
        <end position="1154"/>
    </location>
</feature>
<feature type="compositionally biased region" description="Polar residues" evidence="2">
    <location>
        <begin position="38"/>
        <end position="55"/>
    </location>
</feature>
<dbReference type="Gene3D" id="1.10.287.1490">
    <property type="match status" value="1"/>
</dbReference>
<name>A0A077ZUH6_STYLE</name>
<accession>A0A077ZUH6</accession>
<feature type="coiled-coil region" evidence="1">
    <location>
        <begin position="311"/>
        <end position="345"/>
    </location>
</feature>
<evidence type="ECO:0000313" key="3">
    <source>
        <dbReference type="EMBL" id="CDW73527.1"/>
    </source>
</evidence>
<feature type="compositionally biased region" description="Low complexity" evidence="2">
    <location>
        <begin position="1438"/>
        <end position="1449"/>
    </location>
</feature>
<protein>
    <submittedName>
        <fullName evidence="3">Uncharacterized protein</fullName>
    </submittedName>
</protein>
<feature type="region of interest" description="Disordered" evidence="2">
    <location>
        <begin position="1067"/>
        <end position="1088"/>
    </location>
</feature>
<feature type="coiled-coil region" evidence="1">
    <location>
        <begin position="500"/>
        <end position="597"/>
    </location>
</feature>
<keyword evidence="4" id="KW-1185">Reference proteome</keyword>
<dbReference type="Proteomes" id="UP000039865">
    <property type="component" value="Unassembled WGS sequence"/>
</dbReference>
<feature type="compositionally biased region" description="Polar residues" evidence="2">
    <location>
        <begin position="1168"/>
        <end position="1204"/>
    </location>
</feature>
<dbReference type="InParanoid" id="A0A077ZUH6"/>
<keyword evidence="1" id="KW-0175">Coiled coil</keyword>
<feature type="region of interest" description="Disordered" evidence="2">
    <location>
        <begin position="1278"/>
        <end position="1304"/>
    </location>
</feature>
<dbReference type="SUPFAM" id="SSF57997">
    <property type="entry name" value="Tropomyosin"/>
    <property type="match status" value="1"/>
</dbReference>
<feature type="compositionally biased region" description="Basic and acidic residues" evidence="2">
    <location>
        <begin position="1155"/>
        <end position="1167"/>
    </location>
</feature>